<dbReference type="RefSeq" id="WP_152906641.1">
    <property type="nucleotide sequence ID" value="NZ_JAVTIG010000002.1"/>
</dbReference>
<protein>
    <submittedName>
        <fullName evidence="1">Uncharacterized protein</fullName>
    </submittedName>
</protein>
<name>A0AAJ2TGR7_STEMA</name>
<organism evidence="1 2">
    <name type="scientific">Stenotrophomonas maltophilia</name>
    <name type="common">Pseudomonas maltophilia</name>
    <name type="synonym">Xanthomonas maltophilia</name>
    <dbReference type="NCBI Taxonomy" id="40324"/>
    <lineage>
        <taxon>Bacteria</taxon>
        <taxon>Pseudomonadati</taxon>
        <taxon>Pseudomonadota</taxon>
        <taxon>Gammaproteobacteria</taxon>
        <taxon>Lysobacterales</taxon>
        <taxon>Lysobacteraceae</taxon>
        <taxon>Stenotrophomonas</taxon>
        <taxon>Stenotrophomonas maltophilia group</taxon>
    </lineage>
</organism>
<dbReference type="Proteomes" id="UP001288387">
    <property type="component" value="Unassembled WGS sequence"/>
</dbReference>
<evidence type="ECO:0000313" key="1">
    <source>
        <dbReference type="EMBL" id="MDZ5762964.1"/>
    </source>
</evidence>
<proteinExistence type="predicted"/>
<evidence type="ECO:0000313" key="2">
    <source>
        <dbReference type="Proteomes" id="UP001288387"/>
    </source>
</evidence>
<dbReference type="AlphaFoldDB" id="A0AAJ2TGR7"/>
<gene>
    <name evidence="1" type="ORF">U4I38_00605</name>
</gene>
<dbReference type="EMBL" id="JAXRVB010000001">
    <property type="protein sequence ID" value="MDZ5762964.1"/>
    <property type="molecule type" value="Genomic_DNA"/>
</dbReference>
<sequence>MATRKKKGVGEVQTGPDGLWITVRAIGRAHGVASIDFTFLRSWIGPRGQAAFVDAIVKLSRRYVAAQNTYSVRCVLQFWQALGARRGWPAPSRRISSAALVAQLSDLRGEFYAARAAVGVALTTITNQWTSFVRFIPCLVQTGAINFVESKLAAISAPPRALIIADREHAANSPVCLNNAPKTLNSAQNSYNDNLFESISIVDGSAEYLDRYQEKLGKAVNTILHCAVKDFEEFVAQRERGLAEISRFDVGSLHELKAHRRGGFSRENWGHLLNQERYEKGLRIALGICVFDMGGIPRQRRKFDVKSSKASILDGSSRIWDFVSSFGKNELLPYLGIMSSKQAAVCILILLIEHPILNPVALYRARIERDRHGGTYISSDGLVGKGGIRFSVEKLRAGEEKSVELSPLAQRVLVKVFEWTEPVRTRMIQEGRRKDANHLWIGISSLDYRLKAFSEKAFLNALGASEAWRSVRGAGMVTRATNFGERHAELAPWREKLTYKNLRMNSGVLKFLEADGDLVVAARIFGHRSVKTTLGHYVPNALRIALFERQVRRHQNRLIVQAFSDHERLLEVSDFSTVEDLHLFLSGSADEAAEAQVPRRVYKAASPGAGLILCKDPDALAVAMLYRDRLESASATFLDRPDLRTGVAPRFWRDFVDALTAPLPPALIEITDLVECALARKTVIISRIRLPEIR</sequence>
<reference evidence="1" key="1">
    <citation type="submission" date="2023-12" db="EMBL/GenBank/DDBJ databases">
        <title>'Antibacterial potential of Stenotrophomonas maltophilia cystic fibrosis isolates' (manuscript under preparation).</title>
        <authorList>
            <person name="Crisan C.V."/>
            <person name="Pettis M."/>
            <person name="Goldberg J.B."/>
        </authorList>
    </citation>
    <scope>NUCLEOTIDE SEQUENCE</scope>
    <source>
        <strain evidence="1">CCV129</strain>
    </source>
</reference>
<comment type="caution">
    <text evidence="1">The sequence shown here is derived from an EMBL/GenBank/DDBJ whole genome shotgun (WGS) entry which is preliminary data.</text>
</comment>
<accession>A0AAJ2TGR7</accession>